<protein>
    <submittedName>
        <fullName evidence="1">Uncharacterized protein</fullName>
    </submittedName>
</protein>
<evidence type="ECO:0000313" key="2">
    <source>
        <dbReference type="Proteomes" id="UP001176961"/>
    </source>
</evidence>
<dbReference type="AlphaFoldDB" id="A0AA36M9P8"/>
<comment type="caution">
    <text evidence="1">The sequence shown here is derived from an EMBL/GenBank/DDBJ whole genome shotgun (WGS) entry which is preliminary data.</text>
</comment>
<keyword evidence="2" id="KW-1185">Reference proteome</keyword>
<accession>A0AA36M9P8</accession>
<dbReference type="EMBL" id="CATQJL010000316">
    <property type="protein sequence ID" value="CAJ0604699.1"/>
    <property type="molecule type" value="Genomic_DNA"/>
</dbReference>
<feature type="non-terminal residue" evidence="1">
    <location>
        <position position="53"/>
    </location>
</feature>
<reference evidence="1" key="1">
    <citation type="submission" date="2023-07" db="EMBL/GenBank/DDBJ databases">
        <authorList>
            <consortium name="CYATHOMIX"/>
        </authorList>
    </citation>
    <scope>NUCLEOTIDE SEQUENCE</scope>
    <source>
        <strain evidence="1">N/A</strain>
    </source>
</reference>
<name>A0AA36M9P8_CYLNA</name>
<sequence length="53" mass="6364">MYRSSSKRLGRKFFASFSKIMKIYRRSCAYEHIGFLRTHRNCEHFAIAKRCSS</sequence>
<gene>
    <name evidence="1" type="ORF">CYNAS_LOCUS16682</name>
</gene>
<evidence type="ECO:0000313" key="1">
    <source>
        <dbReference type="EMBL" id="CAJ0604699.1"/>
    </source>
</evidence>
<proteinExistence type="predicted"/>
<dbReference type="Proteomes" id="UP001176961">
    <property type="component" value="Unassembled WGS sequence"/>
</dbReference>
<organism evidence="1 2">
    <name type="scientific">Cylicocyclus nassatus</name>
    <name type="common">Nematode worm</name>
    <dbReference type="NCBI Taxonomy" id="53992"/>
    <lineage>
        <taxon>Eukaryota</taxon>
        <taxon>Metazoa</taxon>
        <taxon>Ecdysozoa</taxon>
        <taxon>Nematoda</taxon>
        <taxon>Chromadorea</taxon>
        <taxon>Rhabditida</taxon>
        <taxon>Rhabditina</taxon>
        <taxon>Rhabditomorpha</taxon>
        <taxon>Strongyloidea</taxon>
        <taxon>Strongylidae</taxon>
        <taxon>Cylicocyclus</taxon>
    </lineage>
</organism>